<name>A0A8J9VSC3_9NEOP</name>
<feature type="non-terminal residue" evidence="2">
    <location>
        <position position="110"/>
    </location>
</feature>
<evidence type="ECO:0000313" key="3">
    <source>
        <dbReference type="Proteomes" id="UP000838878"/>
    </source>
</evidence>
<accession>A0A8J9VSC3</accession>
<feature type="compositionally biased region" description="Low complexity" evidence="1">
    <location>
        <begin position="50"/>
        <end position="59"/>
    </location>
</feature>
<feature type="compositionally biased region" description="Pro residues" evidence="1">
    <location>
        <begin position="27"/>
        <end position="40"/>
    </location>
</feature>
<evidence type="ECO:0000256" key="1">
    <source>
        <dbReference type="SAM" id="MobiDB-lite"/>
    </source>
</evidence>
<feature type="region of interest" description="Disordered" evidence="1">
    <location>
        <begin position="1"/>
        <end position="110"/>
    </location>
</feature>
<feature type="compositionally biased region" description="Pro residues" evidence="1">
    <location>
        <begin position="76"/>
        <end position="86"/>
    </location>
</feature>
<dbReference type="AlphaFoldDB" id="A0A8J9VSC3"/>
<dbReference type="EMBL" id="OV170232">
    <property type="protein sequence ID" value="CAH0717447.1"/>
    <property type="molecule type" value="Genomic_DNA"/>
</dbReference>
<reference evidence="2" key="1">
    <citation type="submission" date="2021-12" db="EMBL/GenBank/DDBJ databases">
        <authorList>
            <person name="Martin H S."/>
        </authorList>
    </citation>
    <scope>NUCLEOTIDE SEQUENCE</scope>
</reference>
<gene>
    <name evidence="2" type="ORF">BINO364_LOCUS4052</name>
</gene>
<sequence>MHWRHSALCAARGPGRATADGRRRPPARPAPPSPSPPLTPRSPRTRARSRAAAQRAKVNARAKDGPPGGEGTCRDPLPPPVSPAPYPSKNARNLRRRSLQPSKKRARRNK</sequence>
<feature type="compositionally biased region" description="Basic residues" evidence="1">
    <location>
        <begin position="92"/>
        <end position="110"/>
    </location>
</feature>
<protein>
    <submittedName>
        <fullName evidence="2">Uncharacterized protein</fullName>
    </submittedName>
</protein>
<dbReference type="Proteomes" id="UP000838878">
    <property type="component" value="Chromosome 12"/>
</dbReference>
<proteinExistence type="predicted"/>
<keyword evidence="3" id="KW-1185">Reference proteome</keyword>
<organism evidence="2 3">
    <name type="scientific">Brenthis ino</name>
    <name type="common">lesser marbled fritillary</name>
    <dbReference type="NCBI Taxonomy" id="405034"/>
    <lineage>
        <taxon>Eukaryota</taxon>
        <taxon>Metazoa</taxon>
        <taxon>Ecdysozoa</taxon>
        <taxon>Arthropoda</taxon>
        <taxon>Hexapoda</taxon>
        <taxon>Insecta</taxon>
        <taxon>Pterygota</taxon>
        <taxon>Neoptera</taxon>
        <taxon>Endopterygota</taxon>
        <taxon>Lepidoptera</taxon>
        <taxon>Glossata</taxon>
        <taxon>Ditrysia</taxon>
        <taxon>Papilionoidea</taxon>
        <taxon>Nymphalidae</taxon>
        <taxon>Heliconiinae</taxon>
        <taxon>Argynnini</taxon>
        <taxon>Brenthis</taxon>
    </lineage>
</organism>
<evidence type="ECO:0000313" key="2">
    <source>
        <dbReference type="EMBL" id="CAH0717447.1"/>
    </source>
</evidence>